<dbReference type="EMBL" id="AWSI01000032">
    <property type="protein sequence ID" value="ERH30552.1"/>
    <property type="molecule type" value="Genomic_DNA"/>
</dbReference>
<dbReference type="Gene3D" id="3.40.190.10">
    <property type="entry name" value="Periplasmic binding protein-like II"/>
    <property type="match status" value="2"/>
</dbReference>
<accession>U1SIS1</accession>
<keyword evidence="3" id="KW-1185">Reference proteome</keyword>
<gene>
    <name evidence="2" type="ORF">HMPREF9244_01045</name>
</gene>
<dbReference type="InterPro" id="IPR050490">
    <property type="entry name" value="Bact_solute-bd_prot1"/>
</dbReference>
<dbReference type="Proteomes" id="UP000016519">
    <property type="component" value="Unassembled WGS sequence"/>
</dbReference>
<sequence>MFINKAWLDKLGLSMPTTWDELENVLKAFKTQDPNGNGKADEVPMNIRGLNFGLWSALTLMNSTGVTTAFMGSSAESQGYYVQDGKVKSYLTSNALKDTIKFLNKLQSEGLIPKDSLTRDGSKYAAQTTSDGKTAITGFSFGWSRQGEYGTLANQYASVPVLKQTADQSDSQVKWDYSQDYTELANALTVSKKAPNKDAIWKIINAMYDPEISIQQYYGDLDKYVTKSDNNTYTISDKVYEKYVDTREIAAQDRFAGWIPDDYTILNDTNADAVSADNEAVQPALNNVNEKTDVASIYAAPSAKDLDTLSTNNTSIFNYTDNMLATWFQKGGIDKQWDEYVKQVNNKSLGLDQNISIWQKAYDVAEK</sequence>
<protein>
    <recommendedName>
        <fullName evidence="4">ABC transporter, solute-binding protein</fullName>
    </recommendedName>
</protein>
<organism evidence="2 3">
    <name type="scientific">Alloscardovia omnicolens F0580</name>
    <dbReference type="NCBI Taxonomy" id="1321816"/>
    <lineage>
        <taxon>Bacteria</taxon>
        <taxon>Bacillati</taxon>
        <taxon>Actinomycetota</taxon>
        <taxon>Actinomycetes</taxon>
        <taxon>Bifidobacteriales</taxon>
        <taxon>Bifidobacteriaceae</taxon>
        <taxon>Alloscardovia</taxon>
    </lineage>
</organism>
<evidence type="ECO:0008006" key="4">
    <source>
        <dbReference type="Google" id="ProtNLM"/>
    </source>
</evidence>
<evidence type="ECO:0000256" key="1">
    <source>
        <dbReference type="ARBA" id="ARBA00022729"/>
    </source>
</evidence>
<name>U1SIS1_9BIFI</name>
<dbReference type="AlphaFoldDB" id="U1SIS1"/>
<dbReference type="PANTHER" id="PTHR43649:SF33">
    <property type="entry name" value="POLYGALACTURONAN_RHAMNOGALACTURONAN-BINDING PROTEIN YTCQ"/>
    <property type="match status" value="1"/>
</dbReference>
<proteinExistence type="predicted"/>
<keyword evidence="1" id="KW-0732">Signal</keyword>
<dbReference type="HOGENOM" id="CLU_021021_2_0_11"/>
<reference evidence="2 3" key="1">
    <citation type="submission" date="2013-08" db="EMBL/GenBank/DDBJ databases">
        <authorList>
            <person name="Weinstock G."/>
            <person name="Sodergren E."/>
            <person name="Wylie T."/>
            <person name="Fulton L."/>
            <person name="Fulton R."/>
            <person name="Fronick C."/>
            <person name="O'Laughlin M."/>
            <person name="Godfrey J."/>
            <person name="Miner T."/>
            <person name="Herter B."/>
            <person name="Appelbaum E."/>
            <person name="Cordes M."/>
            <person name="Lek S."/>
            <person name="Wollam A."/>
            <person name="Pepin K.H."/>
            <person name="Palsikar V.B."/>
            <person name="Mitreva M."/>
            <person name="Wilson R.K."/>
        </authorList>
    </citation>
    <scope>NUCLEOTIDE SEQUENCE [LARGE SCALE GENOMIC DNA]</scope>
    <source>
        <strain evidence="2 3">F0580</strain>
    </source>
</reference>
<comment type="caution">
    <text evidence="2">The sequence shown here is derived from an EMBL/GenBank/DDBJ whole genome shotgun (WGS) entry which is preliminary data.</text>
</comment>
<dbReference type="STRING" id="419015.HMPREF3214_01040"/>
<dbReference type="SUPFAM" id="SSF53850">
    <property type="entry name" value="Periplasmic binding protein-like II"/>
    <property type="match status" value="1"/>
</dbReference>
<evidence type="ECO:0000313" key="2">
    <source>
        <dbReference type="EMBL" id="ERH30552.1"/>
    </source>
</evidence>
<dbReference type="PATRIC" id="fig|1321816.3.peg.923"/>
<evidence type="ECO:0000313" key="3">
    <source>
        <dbReference type="Proteomes" id="UP000016519"/>
    </source>
</evidence>
<dbReference type="PANTHER" id="PTHR43649">
    <property type="entry name" value="ARABINOSE-BINDING PROTEIN-RELATED"/>
    <property type="match status" value="1"/>
</dbReference>